<feature type="region of interest" description="Disordered" evidence="2">
    <location>
        <begin position="65"/>
        <end position="107"/>
    </location>
</feature>
<keyword evidence="4" id="KW-1185">Reference proteome</keyword>
<dbReference type="EMBL" id="JAAQRI010000154">
    <property type="protein sequence ID" value="KAF5632294.1"/>
    <property type="molecule type" value="Genomic_DNA"/>
</dbReference>
<accession>A0A8H5RFI2</accession>
<dbReference type="RefSeq" id="XP_037205346.1">
    <property type="nucleotide sequence ID" value="XM_037354361.1"/>
</dbReference>
<name>A0A8H5RFI2_9HYPO</name>
<feature type="coiled-coil region" evidence="1">
    <location>
        <begin position="10"/>
        <end position="44"/>
    </location>
</feature>
<dbReference type="OrthoDB" id="5095302at2759"/>
<evidence type="ECO:0000313" key="4">
    <source>
        <dbReference type="Proteomes" id="UP000530670"/>
    </source>
</evidence>
<evidence type="ECO:0000256" key="1">
    <source>
        <dbReference type="SAM" id="Coils"/>
    </source>
</evidence>
<feature type="compositionally biased region" description="Basic and acidic residues" evidence="2">
    <location>
        <begin position="80"/>
        <end position="101"/>
    </location>
</feature>
<sequence length="107" mass="12376">MAPPITKGTKEAIKEELDDVKKTIKDTEKEIDQLEEQIDKVGWQKLGFRVIVTGDYPPEQRVAAQRNHEEACNKENNLISDKKRAEGRLATQQKKERKLEEQYQLAV</sequence>
<reference evidence="3 4" key="1">
    <citation type="submission" date="2020-05" db="EMBL/GenBank/DDBJ databases">
        <title>Identification and distribution of gene clusters putatively required for synthesis of sphingolipid metabolism inhibitors in phylogenetically diverse species of the filamentous fungus Fusarium.</title>
        <authorList>
            <person name="Kim H.-S."/>
            <person name="Busman M."/>
            <person name="Brown D.W."/>
            <person name="Divon H."/>
            <person name="Uhlig S."/>
            <person name="Proctor R.H."/>
        </authorList>
    </citation>
    <scope>NUCLEOTIDE SEQUENCE [LARGE SCALE GENOMIC DNA]</scope>
    <source>
        <strain evidence="3 4">NRRL 66243</strain>
    </source>
</reference>
<evidence type="ECO:0000313" key="3">
    <source>
        <dbReference type="EMBL" id="KAF5632294.1"/>
    </source>
</evidence>
<comment type="caution">
    <text evidence="3">The sequence shown here is derived from an EMBL/GenBank/DDBJ whole genome shotgun (WGS) entry which is preliminary data.</text>
</comment>
<evidence type="ECO:0000256" key="2">
    <source>
        <dbReference type="SAM" id="MobiDB-lite"/>
    </source>
</evidence>
<dbReference type="AlphaFoldDB" id="A0A8H5RFI2"/>
<organism evidence="3 4">
    <name type="scientific">Fusarium tjaetaba</name>
    <dbReference type="NCBI Taxonomy" id="1567544"/>
    <lineage>
        <taxon>Eukaryota</taxon>
        <taxon>Fungi</taxon>
        <taxon>Dikarya</taxon>
        <taxon>Ascomycota</taxon>
        <taxon>Pezizomycotina</taxon>
        <taxon>Sordariomycetes</taxon>
        <taxon>Hypocreomycetidae</taxon>
        <taxon>Hypocreales</taxon>
        <taxon>Nectriaceae</taxon>
        <taxon>Fusarium</taxon>
        <taxon>Fusarium fujikuroi species complex</taxon>
    </lineage>
</organism>
<gene>
    <name evidence="3" type="ORF">FTJAE_7626</name>
</gene>
<keyword evidence="1" id="KW-0175">Coiled coil</keyword>
<proteinExistence type="predicted"/>
<dbReference type="GeneID" id="59306631"/>
<protein>
    <submittedName>
        <fullName evidence="3">Uncharacterized protein</fullName>
    </submittedName>
</protein>
<dbReference type="Proteomes" id="UP000530670">
    <property type="component" value="Unassembled WGS sequence"/>
</dbReference>